<protein>
    <recommendedName>
        <fullName evidence="6">TVP38/TMEM64 family membrane protein</fullName>
    </recommendedName>
</protein>
<comment type="subcellular location">
    <subcellularLocation>
        <location evidence="1 6">Cell membrane</location>
        <topology evidence="1 6">Multi-pass membrane protein</topology>
    </subcellularLocation>
</comment>
<evidence type="ECO:0000256" key="5">
    <source>
        <dbReference type="ARBA" id="ARBA00023136"/>
    </source>
</evidence>
<evidence type="ECO:0000256" key="6">
    <source>
        <dbReference type="RuleBase" id="RU366058"/>
    </source>
</evidence>
<dbReference type="RefSeq" id="WP_210598760.1">
    <property type="nucleotide sequence ID" value="NZ_JAGKSQ010000008.1"/>
</dbReference>
<evidence type="ECO:0000313" key="8">
    <source>
        <dbReference type="EMBL" id="MBP3952910.1"/>
    </source>
</evidence>
<evidence type="ECO:0000256" key="4">
    <source>
        <dbReference type="ARBA" id="ARBA00022989"/>
    </source>
</evidence>
<feature type="transmembrane region" description="Helical" evidence="6">
    <location>
        <begin position="178"/>
        <end position="199"/>
    </location>
</feature>
<reference evidence="8" key="1">
    <citation type="submission" date="2021-03" db="EMBL/GenBank/DDBJ databases">
        <title>Bacillus suaedae sp. nov., isolated from Suaeda aralocaspica.</title>
        <authorList>
            <person name="Lei R.F.R."/>
        </authorList>
    </citation>
    <scope>NUCLEOTIDE SEQUENCE</scope>
    <source>
        <strain evidence="8">YZJH907-2</strain>
    </source>
</reference>
<keyword evidence="5 6" id="KW-0472">Membrane</keyword>
<dbReference type="GO" id="GO:0005886">
    <property type="term" value="C:plasma membrane"/>
    <property type="evidence" value="ECO:0007669"/>
    <property type="project" value="UniProtKB-SubCell"/>
</dbReference>
<dbReference type="Pfam" id="PF09335">
    <property type="entry name" value="VTT_dom"/>
    <property type="match status" value="1"/>
</dbReference>
<feature type="transmembrane region" description="Helical" evidence="6">
    <location>
        <begin position="117"/>
        <end position="141"/>
    </location>
</feature>
<comment type="similarity">
    <text evidence="6">Belongs to the TVP38/TMEM64 family.</text>
</comment>
<sequence length="210" mass="23729">MKKIIVIIGYLLIGLLIYLYGEGLLEWIRKGTDYIIITSLLATLFALFPIIPYPLIGGVLGAAYGPLTGGLITWIGSSLASIIMFAFVRYGFQDLGKKWLYRYNKLSKITTIFERNAFMTIFLTRLIPVIPSIVVNIYSALSRVSLLQYSLASTIGKAPSMLLFAVVGNTLVTEPKELFYIALFYIVFLVIVYISFRFFQTFTVRDQTKK</sequence>
<dbReference type="EMBL" id="JAGKSQ010000008">
    <property type="protein sequence ID" value="MBP3952910.1"/>
    <property type="molecule type" value="Genomic_DNA"/>
</dbReference>
<keyword evidence="3 6" id="KW-0812">Transmembrane</keyword>
<feature type="transmembrane region" description="Helical" evidence="6">
    <location>
        <begin position="32"/>
        <end position="51"/>
    </location>
</feature>
<dbReference type="PANTHER" id="PTHR12677">
    <property type="entry name" value="GOLGI APPARATUS MEMBRANE PROTEIN TVP38-RELATED"/>
    <property type="match status" value="1"/>
</dbReference>
<evidence type="ECO:0000256" key="3">
    <source>
        <dbReference type="ARBA" id="ARBA00022692"/>
    </source>
</evidence>
<dbReference type="Proteomes" id="UP000678228">
    <property type="component" value="Unassembled WGS sequence"/>
</dbReference>
<evidence type="ECO:0000259" key="7">
    <source>
        <dbReference type="Pfam" id="PF09335"/>
    </source>
</evidence>
<proteinExistence type="inferred from homology"/>
<feature type="transmembrane region" description="Helical" evidence="6">
    <location>
        <begin position="6"/>
        <end position="25"/>
    </location>
</feature>
<evidence type="ECO:0000256" key="1">
    <source>
        <dbReference type="ARBA" id="ARBA00004651"/>
    </source>
</evidence>
<dbReference type="InterPro" id="IPR015414">
    <property type="entry name" value="TMEM64"/>
</dbReference>
<comment type="caution">
    <text evidence="8">The sequence shown here is derived from an EMBL/GenBank/DDBJ whole genome shotgun (WGS) entry which is preliminary data.</text>
</comment>
<dbReference type="AlphaFoldDB" id="A0A940WUZ1"/>
<evidence type="ECO:0000256" key="2">
    <source>
        <dbReference type="ARBA" id="ARBA00022475"/>
    </source>
</evidence>
<evidence type="ECO:0000313" key="9">
    <source>
        <dbReference type="Proteomes" id="UP000678228"/>
    </source>
</evidence>
<accession>A0A940WUZ1</accession>
<name>A0A940WUZ1_9BACI</name>
<keyword evidence="4 6" id="KW-1133">Transmembrane helix</keyword>
<gene>
    <name evidence="8" type="ORF">J7W16_17445</name>
</gene>
<keyword evidence="2 6" id="KW-1003">Cell membrane</keyword>
<feature type="transmembrane region" description="Helical" evidence="6">
    <location>
        <begin position="71"/>
        <end position="92"/>
    </location>
</feature>
<keyword evidence="9" id="KW-1185">Reference proteome</keyword>
<organism evidence="8 9">
    <name type="scientific">Halalkalibacter suaedae</name>
    <dbReference type="NCBI Taxonomy" id="2822140"/>
    <lineage>
        <taxon>Bacteria</taxon>
        <taxon>Bacillati</taxon>
        <taxon>Bacillota</taxon>
        <taxon>Bacilli</taxon>
        <taxon>Bacillales</taxon>
        <taxon>Bacillaceae</taxon>
        <taxon>Halalkalibacter</taxon>
    </lineage>
</organism>
<dbReference type="PANTHER" id="PTHR12677:SF59">
    <property type="entry name" value="GOLGI APPARATUS MEMBRANE PROTEIN TVP38-RELATED"/>
    <property type="match status" value="1"/>
</dbReference>
<dbReference type="InterPro" id="IPR032816">
    <property type="entry name" value="VTT_dom"/>
</dbReference>
<feature type="domain" description="VTT" evidence="7">
    <location>
        <begin position="52"/>
        <end position="169"/>
    </location>
</feature>